<keyword evidence="7 12" id="KW-0520">NAD</keyword>
<evidence type="ECO:0000256" key="4">
    <source>
        <dbReference type="ARBA" id="ARBA00022630"/>
    </source>
</evidence>
<feature type="binding site" evidence="12">
    <location>
        <position position="52"/>
    </location>
    <ligand>
        <name>FAD</name>
        <dbReference type="ChEBI" id="CHEBI:57692"/>
    </ligand>
</feature>
<keyword evidence="9 14" id="KW-0676">Redox-active center</keyword>
<feature type="binding site" evidence="12">
    <location>
        <begin position="184"/>
        <end position="191"/>
    </location>
    <ligand>
        <name>NAD(+)</name>
        <dbReference type="ChEBI" id="CHEBI:57540"/>
    </ligand>
</feature>
<dbReference type="Pfam" id="PF02852">
    <property type="entry name" value="Pyr_redox_dim"/>
    <property type="match status" value="1"/>
</dbReference>
<dbReference type="Proteomes" id="UP001143486">
    <property type="component" value="Unassembled WGS sequence"/>
</dbReference>
<dbReference type="RefSeq" id="WP_271185689.1">
    <property type="nucleotide sequence ID" value="NZ_BSFE01000002.1"/>
</dbReference>
<keyword evidence="4 14" id="KW-0285">Flavoprotein</keyword>
<dbReference type="Gene3D" id="3.50.50.60">
    <property type="entry name" value="FAD/NAD(P)-binding domain"/>
    <property type="match status" value="2"/>
</dbReference>
<reference evidence="17" key="2">
    <citation type="submission" date="2023-01" db="EMBL/GenBank/DDBJ databases">
        <authorList>
            <person name="Sun Q."/>
            <person name="Evtushenko L."/>
        </authorList>
    </citation>
    <scope>NUCLEOTIDE SEQUENCE</scope>
    <source>
        <strain evidence="17">VKM B-1513</strain>
    </source>
</reference>
<dbReference type="EMBL" id="BSFE01000002">
    <property type="protein sequence ID" value="GLK51304.1"/>
    <property type="molecule type" value="Genomic_DNA"/>
</dbReference>
<feature type="disulfide bond" description="Redox-active" evidence="13">
    <location>
        <begin position="43"/>
        <end position="48"/>
    </location>
</feature>
<keyword evidence="6 14" id="KW-0560">Oxidoreductase</keyword>
<sequence>MQQRTCQVLVVGGGPGGYPAAIRAGQLGLETIIVDKHGLGGTCLNRGCIPSKAMIHAATEFEHMSEAARGDRFGISLSEAPKLDMGKLVGWKDGIVSKLTGGVAQLIKAAGAEHIAGWAEFSNAKTCIVTQEDGEKVEITAENVILATGSVEVELPFMPFGKSVIGSTQALDLTERPEKLVVVGAGYIGLELGIAYRKLGTEVTFIEALDRILPLYDKEITRPITMWLKKHKVDVHLSCKARGVTETKGGKAVLEYEDAKGATQSIEADKILVAVGRKACLDGWGLENMGLDMDGKFIKVDAQCRTGMRGVYAIGDVVGEPLLAHKATAQGEMVAEIIAGQRRVHDPVAIAAVCFTEPEVVGVGLTPDEAKAKGEEVITGKFPLAASGRYLSMDAGTDGGFVRVTARKDDHVILGIHAVGTHVSELSGEFALAVEMGARLEDISGTIHVHPTLTEGFAEAALTALGHPIHISAPK</sequence>
<keyword evidence="18" id="KW-1185">Reference proteome</keyword>
<evidence type="ECO:0000259" key="15">
    <source>
        <dbReference type="Pfam" id="PF02852"/>
    </source>
</evidence>
<evidence type="ECO:0000313" key="17">
    <source>
        <dbReference type="EMBL" id="GLK51304.1"/>
    </source>
</evidence>
<keyword evidence="8" id="KW-1015">Disulfide bond</keyword>
<comment type="similarity">
    <text evidence="1 14">Belongs to the class-I pyridine nucleotide-disulfide oxidoreductase family.</text>
</comment>
<feature type="binding site" evidence="12">
    <location>
        <position position="276"/>
    </location>
    <ligand>
        <name>NAD(+)</name>
        <dbReference type="ChEBI" id="CHEBI:57540"/>
    </ligand>
</feature>
<evidence type="ECO:0000256" key="11">
    <source>
        <dbReference type="PIRSR" id="PIRSR000350-2"/>
    </source>
</evidence>
<evidence type="ECO:0000256" key="3">
    <source>
        <dbReference type="ARBA" id="ARBA00016961"/>
    </source>
</evidence>
<dbReference type="InterPro" id="IPR016156">
    <property type="entry name" value="FAD/NAD-linked_Rdtase_dimer_sf"/>
</dbReference>
<evidence type="ECO:0000256" key="14">
    <source>
        <dbReference type="RuleBase" id="RU003692"/>
    </source>
</evidence>
<dbReference type="InterPro" id="IPR006258">
    <property type="entry name" value="Lipoamide_DH"/>
</dbReference>
<dbReference type="SUPFAM" id="SSF51905">
    <property type="entry name" value="FAD/NAD(P)-binding domain"/>
    <property type="match status" value="1"/>
</dbReference>
<comment type="cofactor">
    <cofactor evidence="12 14">
        <name>FAD</name>
        <dbReference type="ChEBI" id="CHEBI:57692"/>
    </cofactor>
    <text evidence="12 14">Binds 1 FAD per subunit.</text>
</comment>
<comment type="caution">
    <text evidence="17">The sequence shown here is derived from an EMBL/GenBank/DDBJ whole genome shotgun (WGS) entry which is preliminary data.</text>
</comment>
<dbReference type="PIRSF" id="PIRSF000350">
    <property type="entry name" value="Mercury_reductase_MerA"/>
    <property type="match status" value="1"/>
</dbReference>
<dbReference type="InterPro" id="IPR036188">
    <property type="entry name" value="FAD/NAD-bd_sf"/>
</dbReference>
<dbReference type="FunFam" id="3.30.390.30:FF:000001">
    <property type="entry name" value="Dihydrolipoyl dehydrogenase"/>
    <property type="match status" value="1"/>
</dbReference>
<feature type="binding site" evidence="12">
    <location>
        <position position="207"/>
    </location>
    <ligand>
        <name>NAD(+)</name>
        <dbReference type="ChEBI" id="CHEBI:57540"/>
    </ligand>
</feature>
<dbReference type="PROSITE" id="PS00076">
    <property type="entry name" value="PYRIDINE_REDOX_1"/>
    <property type="match status" value="1"/>
</dbReference>
<comment type="miscellaneous">
    <text evidence="14">The active site is a redox-active disulfide bond.</text>
</comment>
<accession>A0A9W6IKR3</accession>
<dbReference type="EC" id="1.8.1.4" evidence="2 14"/>
<dbReference type="GO" id="GO:0004148">
    <property type="term" value="F:dihydrolipoyl dehydrogenase (NADH) activity"/>
    <property type="evidence" value="ECO:0007669"/>
    <property type="project" value="UniProtKB-EC"/>
</dbReference>
<feature type="binding site" evidence="12">
    <location>
        <position position="316"/>
    </location>
    <ligand>
        <name>FAD</name>
        <dbReference type="ChEBI" id="CHEBI:57692"/>
    </ligand>
</feature>
<proteinExistence type="inferred from homology"/>
<feature type="domain" description="Pyridine nucleotide-disulphide oxidoreductase dimerisation" evidence="15">
    <location>
        <begin position="350"/>
        <end position="461"/>
    </location>
</feature>
<dbReference type="InterPro" id="IPR023753">
    <property type="entry name" value="FAD/NAD-binding_dom"/>
</dbReference>
<dbReference type="PANTHER" id="PTHR22912">
    <property type="entry name" value="DISULFIDE OXIDOREDUCTASE"/>
    <property type="match status" value="1"/>
</dbReference>
<comment type="catalytic activity">
    <reaction evidence="10 14">
        <text>N(6)-[(R)-dihydrolipoyl]-L-lysyl-[protein] + NAD(+) = N(6)-[(R)-lipoyl]-L-lysyl-[protein] + NADH + H(+)</text>
        <dbReference type="Rhea" id="RHEA:15045"/>
        <dbReference type="Rhea" id="RHEA-COMP:10474"/>
        <dbReference type="Rhea" id="RHEA-COMP:10475"/>
        <dbReference type="ChEBI" id="CHEBI:15378"/>
        <dbReference type="ChEBI" id="CHEBI:57540"/>
        <dbReference type="ChEBI" id="CHEBI:57945"/>
        <dbReference type="ChEBI" id="CHEBI:83099"/>
        <dbReference type="ChEBI" id="CHEBI:83100"/>
        <dbReference type="EC" id="1.8.1.4"/>
    </reaction>
</comment>
<feature type="active site" description="Proton acceptor" evidence="11">
    <location>
        <position position="450"/>
    </location>
</feature>
<dbReference type="AlphaFoldDB" id="A0A9W6IKR3"/>
<dbReference type="GO" id="GO:0006103">
    <property type="term" value="P:2-oxoglutarate metabolic process"/>
    <property type="evidence" value="ECO:0007669"/>
    <property type="project" value="TreeGrafter"/>
</dbReference>
<protein>
    <recommendedName>
        <fullName evidence="3 14">Dihydrolipoyl dehydrogenase</fullName>
        <ecNumber evidence="2 14">1.8.1.4</ecNumber>
    </recommendedName>
</protein>
<dbReference type="PANTHER" id="PTHR22912:SF160">
    <property type="entry name" value="DIHYDROLIPOYL DEHYDROGENASE"/>
    <property type="match status" value="1"/>
</dbReference>
<dbReference type="InterPro" id="IPR012999">
    <property type="entry name" value="Pyr_OxRdtase_I_AS"/>
</dbReference>
<dbReference type="NCBIfam" id="TIGR01350">
    <property type="entry name" value="lipoamide_DH"/>
    <property type="match status" value="1"/>
</dbReference>
<evidence type="ECO:0000259" key="16">
    <source>
        <dbReference type="Pfam" id="PF07992"/>
    </source>
</evidence>
<dbReference type="PRINTS" id="PR00368">
    <property type="entry name" value="FADPNR"/>
</dbReference>
<dbReference type="Gene3D" id="3.30.390.30">
    <property type="match status" value="1"/>
</dbReference>
<evidence type="ECO:0000256" key="13">
    <source>
        <dbReference type="PIRSR" id="PIRSR000350-4"/>
    </source>
</evidence>
<dbReference type="InterPro" id="IPR004099">
    <property type="entry name" value="Pyr_nucl-diS_OxRdtase_dimer"/>
</dbReference>
<keyword evidence="5 12" id="KW-0274">FAD</keyword>
<evidence type="ECO:0000256" key="7">
    <source>
        <dbReference type="ARBA" id="ARBA00023027"/>
    </source>
</evidence>
<dbReference type="Pfam" id="PF07992">
    <property type="entry name" value="Pyr_redox_2"/>
    <property type="match status" value="1"/>
</dbReference>
<evidence type="ECO:0000256" key="8">
    <source>
        <dbReference type="ARBA" id="ARBA00023157"/>
    </source>
</evidence>
<evidence type="ECO:0000256" key="2">
    <source>
        <dbReference type="ARBA" id="ARBA00012608"/>
    </source>
</evidence>
<dbReference type="GO" id="GO:0050660">
    <property type="term" value="F:flavin adenine dinucleotide binding"/>
    <property type="evidence" value="ECO:0007669"/>
    <property type="project" value="InterPro"/>
</dbReference>
<gene>
    <name evidence="17" type="ORF">GCM10017621_08120</name>
</gene>
<dbReference type="PRINTS" id="PR00411">
    <property type="entry name" value="PNDRDTASEI"/>
</dbReference>
<evidence type="ECO:0000256" key="12">
    <source>
        <dbReference type="PIRSR" id="PIRSR000350-3"/>
    </source>
</evidence>
<feature type="domain" description="FAD/NAD(P)-binding" evidence="16">
    <location>
        <begin position="7"/>
        <end position="331"/>
    </location>
</feature>
<evidence type="ECO:0000256" key="10">
    <source>
        <dbReference type="ARBA" id="ARBA00049187"/>
    </source>
</evidence>
<evidence type="ECO:0000256" key="5">
    <source>
        <dbReference type="ARBA" id="ARBA00022827"/>
    </source>
</evidence>
<keyword evidence="12" id="KW-0547">Nucleotide-binding</keyword>
<reference evidence="17" key="1">
    <citation type="journal article" date="2014" name="Int. J. Syst. Evol. Microbiol.">
        <title>Complete genome sequence of Corynebacterium casei LMG S-19264T (=DSM 44701T), isolated from a smear-ripened cheese.</title>
        <authorList>
            <consortium name="US DOE Joint Genome Institute (JGI-PGF)"/>
            <person name="Walter F."/>
            <person name="Albersmeier A."/>
            <person name="Kalinowski J."/>
            <person name="Ruckert C."/>
        </authorList>
    </citation>
    <scope>NUCLEOTIDE SEQUENCE</scope>
    <source>
        <strain evidence="17">VKM B-1513</strain>
    </source>
</reference>
<dbReference type="InterPro" id="IPR001100">
    <property type="entry name" value="Pyr_nuc-diS_OxRdtase"/>
</dbReference>
<organism evidence="17 18">
    <name type="scientific">Maricaulis virginensis</name>
    <dbReference type="NCBI Taxonomy" id="144022"/>
    <lineage>
        <taxon>Bacteria</taxon>
        <taxon>Pseudomonadati</taxon>
        <taxon>Pseudomonadota</taxon>
        <taxon>Alphaproteobacteria</taxon>
        <taxon>Maricaulales</taxon>
        <taxon>Maricaulaceae</taxon>
        <taxon>Maricaulis</taxon>
    </lineage>
</organism>
<dbReference type="SUPFAM" id="SSF55424">
    <property type="entry name" value="FAD/NAD-linked reductases, dimerisation (C-terminal) domain"/>
    <property type="match status" value="1"/>
</dbReference>
<name>A0A9W6IKR3_9PROT</name>
<dbReference type="InterPro" id="IPR050151">
    <property type="entry name" value="Class-I_Pyr_Nuc-Dis_Oxidored"/>
</dbReference>
<evidence type="ECO:0000256" key="1">
    <source>
        <dbReference type="ARBA" id="ARBA00007532"/>
    </source>
</evidence>
<evidence type="ECO:0000256" key="9">
    <source>
        <dbReference type="ARBA" id="ARBA00023284"/>
    </source>
</evidence>
<evidence type="ECO:0000313" key="18">
    <source>
        <dbReference type="Proteomes" id="UP001143486"/>
    </source>
</evidence>
<evidence type="ECO:0000256" key="6">
    <source>
        <dbReference type="ARBA" id="ARBA00023002"/>
    </source>
</evidence>
<feature type="binding site" evidence="12">
    <location>
        <begin position="148"/>
        <end position="150"/>
    </location>
    <ligand>
        <name>FAD</name>
        <dbReference type="ChEBI" id="CHEBI:57692"/>
    </ligand>
</feature>